<geneLocation type="plasmid" evidence="4 5">
    <name>unnamed2</name>
</geneLocation>
<dbReference type="Proteomes" id="UP001064087">
    <property type="component" value="Plasmid unnamed2"/>
</dbReference>
<keyword evidence="2" id="KW-0503">Monooxygenase</keyword>
<keyword evidence="4" id="KW-0614">Plasmid</keyword>
<name>A0ABY6D6G8_9RHOB</name>
<sequence length="350" mass="38906">MDFCIQLGPYITDKSYGGDRVFKDMLDQAVFAEKLNFDSVSVTEHHLVNILMMPAPLQFATQIAQHTDQIKIITSIAVLPLHDMRVYAGEVVCADIFTQGRLLLGVGRGAFAYEMERMGVPMDQTQARFNESLDLLQKLLSEEEVSADGDYYQFDPITIMPRPMTPGGPQMMMAVLNPEGIYQCTKRGFHIQTTPLAGRHQLLRDQVAGFCRAKDEMGDAGAELTLSLSRLGFVCNSDAVRNSCIHRANSYYARFDNVFTGPGKVDNGLIRELPRNQTAEELAESLMIGSVQEIVDKLGEYSDLGIDRFIFNCNFGMSQAATLENIQQFAEEIAPHFSYKGIGVLEGACE</sequence>
<dbReference type="EMBL" id="CP106737">
    <property type="protein sequence ID" value="UXX81504.1"/>
    <property type="molecule type" value="Genomic_DNA"/>
</dbReference>
<dbReference type="InterPro" id="IPR011251">
    <property type="entry name" value="Luciferase-like_dom"/>
</dbReference>
<evidence type="ECO:0000313" key="5">
    <source>
        <dbReference type="Proteomes" id="UP001064087"/>
    </source>
</evidence>
<dbReference type="InterPro" id="IPR050766">
    <property type="entry name" value="Bact_Lucif_Oxidored"/>
</dbReference>
<dbReference type="RefSeq" id="WP_263046701.1">
    <property type="nucleotide sequence ID" value="NZ_CP106737.1"/>
</dbReference>
<keyword evidence="5" id="KW-1185">Reference proteome</keyword>
<evidence type="ECO:0000313" key="4">
    <source>
        <dbReference type="EMBL" id="UXX81504.1"/>
    </source>
</evidence>
<organism evidence="4 5">
    <name type="scientific">Roseovarius pelagicus</name>
    <dbReference type="NCBI Taxonomy" id="2980108"/>
    <lineage>
        <taxon>Bacteria</taxon>
        <taxon>Pseudomonadati</taxon>
        <taxon>Pseudomonadota</taxon>
        <taxon>Alphaproteobacteria</taxon>
        <taxon>Rhodobacterales</taxon>
        <taxon>Roseobacteraceae</taxon>
        <taxon>Roseovarius</taxon>
    </lineage>
</organism>
<reference evidence="4" key="1">
    <citation type="submission" date="2022-10" db="EMBL/GenBank/DDBJ databases">
        <title>Roseovarius pelagicus sp. nov., isolated from Arctic seawater.</title>
        <authorList>
            <person name="Hong Y.W."/>
            <person name="Hwang C.Y."/>
        </authorList>
    </citation>
    <scope>NUCLEOTIDE SEQUENCE</scope>
    <source>
        <strain evidence="4">HL-MP18</strain>
        <plasmid evidence="4">unnamed2</plasmid>
    </source>
</reference>
<dbReference type="SUPFAM" id="SSF51679">
    <property type="entry name" value="Bacterial luciferase-like"/>
    <property type="match status" value="1"/>
</dbReference>
<dbReference type="PANTHER" id="PTHR30137:SF8">
    <property type="entry name" value="BLR5498 PROTEIN"/>
    <property type="match status" value="1"/>
</dbReference>
<dbReference type="PANTHER" id="PTHR30137">
    <property type="entry name" value="LUCIFERASE-LIKE MONOOXYGENASE"/>
    <property type="match status" value="1"/>
</dbReference>
<gene>
    <name evidence="4" type="ORF">N7U68_00105</name>
</gene>
<evidence type="ECO:0000259" key="3">
    <source>
        <dbReference type="Pfam" id="PF00296"/>
    </source>
</evidence>
<dbReference type="Pfam" id="PF00296">
    <property type="entry name" value="Bac_luciferase"/>
    <property type="match status" value="1"/>
</dbReference>
<evidence type="ECO:0000256" key="1">
    <source>
        <dbReference type="ARBA" id="ARBA00023002"/>
    </source>
</evidence>
<protein>
    <submittedName>
        <fullName evidence="4">LLM class flavin-dependent oxidoreductase</fullName>
    </submittedName>
</protein>
<dbReference type="InterPro" id="IPR036661">
    <property type="entry name" value="Luciferase-like_sf"/>
</dbReference>
<evidence type="ECO:0000256" key="2">
    <source>
        <dbReference type="ARBA" id="ARBA00023033"/>
    </source>
</evidence>
<proteinExistence type="predicted"/>
<accession>A0ABY6D6G8</accession>
<feature type="domain" description="Luciferase-like" evidence="3">
    <location>
        <begin position="20"/>
        <end position="308"/>
    </location>
</feature>
<dbReference type="Gene3D" id="3.20.20.30">
    <property type="entry name" value="Luciferase-like domain"/>
    <property type="match status" value="1"/>
</dbReference>
<keyword evidence="1" id="KW-0560">Oxidoreductase</keyword>